<dbReference type="Pfam" id="PF07536">
    <property type="entry name" value="HWE_HK"/>
    <property type="match status" value="1"/>
</dbReference>
<keyword evidence="6" id="KW-0808">Transferase</keyword>
<dbReference type="InterPro" id="IPR011006">
    <property type="entry name" value="CheY-like_superfamily"/>
</dbReference>
<sequence length="853" mass="93062">MAERNAAVEHRPPRIDVSACDREPIHALGSVQPFGFLLALSSDWIVSHASGSLEDHVGRSPVEVLGMPATEILGVEALHVLRGRLQTLRGPDQVERVFGLDLLGGGALFDVALHRGGEGFLVEAEPHVAEELDTGELVRTLFARLQRTEGVDAFHREAVRQMRVLTGFDRAMVYRFAEDGSGEVVAESARAGLESYLGLRYPASDIPQQARQLYERNPIRLIADVDAEVSPVHPTLDPHGRPLDLSLAALRAVSPVHIEYLRNMGVAASMSVSILRDGRLWGLLACHHGEPRHLSMARRSAAELFGQMYSWALEGREREVERAADARARELHNRLMGAIASRDASVADFEDYLGELRGVVACDGIALCVEGRVACEGVTPDVRDLPGLTRFLNRTAMSRVYATHALGGAYEPAMAFADRASGVLAIPVSREPRDYLLFFRREVARTVTWAGKPEKALTLSDDGWRLSPRKSFAAWQERVRGTATPWGASDLRVAEALRVTLLEVVLRLTDSSEKERRSAQERQEVLIAELNHRVRNILNLIRGVVGQSRGQATTAEEFAAVVGGRIQALARAHDQITAMNWTPGSLRDLIRLEAEAYLSDKACRVHVAGEDVLLEPQAMSTMALVIHEMTTNSAKYGALADSRGRVDVSLARTGDGALVMDWAEAGGPPVRPPTRRGFGSVIVERSVPYELKGEAGIRYEPGGVEARFVVPAAFVHEAPAALAVPEAANANEDIEAAGLVLRGTVLLVEDNMIIALEGEEMLLGLGARAVETAASVRDALRIVETRDPDFALLDMNLGTETSLPVAERLRERGTPFAFATGYGEQLRLPDGLRHVPVVRKPYDAQALRRAFGH</sequence>
<dbReference type="Pfam" id="PF08446">
    <property type="entry name" value="PAS_2"/>
    <property type="match status" value="1"/>
</dbReference>
<reference evidence="16" key="1">
    <citation type="submission" date="2016-10" db="EMBL/GenBank/DDBJ databases">
        <authorList>
            <person name="Varghese N."/>
            <person name="Submissions S."/>
        </authorList>
    </citation>
    <scope>NUCLEOTIDE SEQUENCE [LARGE SCALE GENOMIC DNA]</scope>
    <source>
        <strain evidence="16">CGMCC 1.6474</strain>
    </source>
</reference>
<name>A0A1I4JYC3_9HYPH</name>
<dbReference type="SMART" id="SM00065">
    <property type="entry name" value="GAF"/>
    <property type="match status" value="1"/>
</dbReference>
<dbReference type="Proteomes" id="UP000198804">
    <property type="component" value="Unassembled WGS sequence"/>
</dbReference>
<dbReference type="EMBL" id="FOSV01000022">
    <property type="protein sequence ID" value="SFL71585.1"/>
    <property type="molecule type" value="Genomic_DNA"/>
</dbReference>
<dbReference type="Pfam" id="PF00360">
    <property type="entry name" value="PHY"/>
    <property type="match status" value="1"/>
</dbReference>
<accession>A0A1I4JYC3</accession>
<evidence type="ECO:0000256" key="12">
    <source>
        <dbReference type="PROSITE-ProRule" id="PRU00169"/>
    </source>
</evidence>
<dbReference type="STRING" id="414703.SAMN04488125_12226"/>
<dbReference type="GO" id="GO:0006355">
    <property type="term" value="P:regulation of DNA-templated transcription"/>
    <property type="evidence" value="ECO:0007669"/>
    <property type="project" value="InterPro"/>
</dbReference>
<evidence type="ECO:0000256" key="11">
    <source>
        <dbReference type="ARBA" id="ARBA00023170"/>
    </source>
</evidence>
<evidence type="ECO:0000256" key="6">
    <source>
        <dbReference type="ARBA" id="ARBA00022679"/>
    </source>
</evidence>
<keyword evidence="3" id="KW-0600">Photoreceptor protein</keyword>
<dbReference type="PROSITE" id="PS50046">
    <property type="entry name" value="PHYTOCHROME_2"/>
    <property type="match status" value="1"/>
</dbReference>
<dbReference type="GO" id="GO:0004673">
    <property type="term" value="F:protein histidine kinase activity"/>
    <property type="evidence" value="ECO:0007669"/>
    <property type="project" value="UniProtKB-EC"/>
</dbReference>
<dbReference type="InterPro" id="IPR029016">
    <property type="entry name" value="GAF-like_dom_sf"/>
</dbReference>
<evidence type="ECO:0000256" key="2">
    <source>
        <dbReference type="ARBA" id="ARBA00012438"/>
    </source>
</evidence>
<keyword evidence="11" id="KW-0675">Receptor</keyword>
<dbReference type="SUPFAM" id="SSF55785">
    <property type="entry name" value="PYP-like sensor domain (PAS domain)"/>
    <property type="match status" value="1"/>
</dbReference>
<gene>
    <name evidence="15" type="ORF">SAMN04488125_12226</name>
</gene>
<dbReference type="InterPro" id="IPR016132">
    <property type="entry name" value="Phyto_chromo_attachment"/>
</dbReference>
<dbReference type="SUPFAM" id="SSF52172">
    <property type="entry name" value="CheY-like"/>
    <property type="match status" value="1"/>
</dbReference>
<dbReference type="PANTHER" id="PTHR41523:SF8">
    <property type="entry name" value="ETHYLENE RESPONSE SENSOR PROTEIN"/>
    <property type="match status" value="1"/>
</dbReference>
<dbReference type="OrthoDB" id="9760752at2"/>
<evidence type="ECO:0000259" key="13">
    <source>
        <dbReference type="PROSITE" id="PS50046"/>
    </source>
</evidence>
<dbReference type="PRINTS" id="PR01033">
    <property type="entry name" value="PHYTOCHROME"/>
</dbReference>
<evidence type="ECO:0000313" key="15">
    <source>
        <dbReference type="EMBL" id="SFL71585.1"/>
    </source>
</evidence>
<evidence type="ECO:0000259" key="14">
    <source>
        <dbReference type="PROSITE" id="PS50110"/>
    </source>
</evidence>
<dbReference type="InterPro" id="IPR013515">
    <property type="entry name" value="Phytochrome_cen-reg"/>
</dbReference>
<evidence type="ECO:0000256" key="5">
    <source>
        <dbReference type="ARBA" id="ARBA00022606"/>
    </source>
</evidence>
<dbReference type="GO" id="GO:0000160">
    <property type="term" value="P:phosphorelay signal transduction system"/>
    <property type="evidence" value="ECO:0007669"/>
    <property type="project" value="InterPro"/>
</dbReference>
<keyword evidence="4 12" id="KW-0597">Phosphoprotein</keyword>
<keyword evidence="16" id="KW-1185">Reference proteome</keyword>
<dbReference type="PROSITE" id="PS50110">
    <property type="entry name" value="RESPONSE_REGULATORY"/>
    <property type="match status" value="1"/>
</dbReference>
<dbReference type="Gene3D" id="3.30.565.10">
    <property type="entry name" value="Histidine kinase-like ATPase, C-terminal domain"/>
    <property type="match status" value="1"/>
</dbReference>
<dbReference type="InterPro" id="IPR001294">
    <property type="entry name" value="Phytochrome"/>
</dbReference>
<proteinExistence type="predicted"/>
<dbReference type="InterPro" id="IPR035965">
    <property type="entry name" value="PAS-like_dom_sf"/>
</dbReference>
<evidence type="ECO:0000313" key="16">
    <source>
        <dbReference type="Proteomes" id="UP000198804"/>
    </source>
</evidence>
<evidence type="ECO:0000256" key="1">
    <source>
        <dbReference type="ARBA" id="ARBA00000085"/>
    </source>
</evidence>
<dbReference type="EC" id="2.7.13.3" evidence="2"/>
<dbReference type="GO" id="GO:0005524">
    <property type="term" value="F:ATP binding"/>
    <property type="evidence" value="ECO:0007669"/>
    <property type="project" value="UniProtKB-KW"/>
</dbReference>
<feature type="domain" description="Response regulatory" evidence="14">
    <location>
        <begin position="744"/>
        <end position="853"/>
    </location>
</feature>
<dbReference type="SMART" id="SM00911">
    <property type="entry name" value="HWE_HK"/>
    <property type="match status" value="1"/>
</dbReference>
<dbReference type="InterPro" id="IPR013654">
    <property type="entry name" value="PAS_2"/>
</dbReference>
<dbReference type="InterPro" id="IPR011102">
    <property type="entry name" value="Sig_transdc_His_kinase_HWE"/>
</dbReference>
<comment type="catalytic activity">
    <reaction evidence="1">
        <text>ATP + protein L-histidine = ADP + protein N-phospho-L-histidine.</text>
        <dbReference type="EC" id="2.7.13.3"/>
    </reaction>
</comment>
<dbReference type="PIRSF" id="PIRSF036397">
    <property type="entry name" value="Bactrphtchrm_rec"/>
    <property type="match status" value="1"/>
</dbReference>
<dbReference type="InterPro" id="IPR003018">
    <property type="entry name" value="GAF"/>
</dbReference>
<keyword evidence="7" id="KW-0547">Nucleotide-binding</keyword>
<dbReference type="InterPro" id="IPR001789">
    <property type="entry name" value="Sig_transdc_resp-reg_receiver"/>
</dbReference>
<dbReference type="InterPro" id="IPR036890">
    <property type="entry name" value="HATPase_C_sf"/>
</dbReference>
<dbReference type="Gene3D" id="3.30.450.270">
    <property type="match status" value="1"/>
</dbReference>
<keyword evidence="9" id="KW-0067">ATP-binding</keyword>
<evidence type="ECO:0000256" key="8">
    <source>
        <dbReference type="ARBA" id="ARBA00022777"/>
    </source>
</evidence>
<dbReference type="GO" id="GO:0009584">
    <property type="term" value="P:detection of visible light"/>
    <property type="evidence" value="ECO:0007669"/>
    <property type="project" value="InterPro"/>
</dbReference>
<dbReference type="Gene3D" id="3.30.450.20">
    <property type="entry name" value="PAS domain"/>
    <property type="match status" value="1"/>
</dbReference>
<dbReference type="PANTHER" id="PTHR41523">
    <property type="entry name" value="TWO-COMPONENT SYSTEM SENSOR PROTEIN"/>
    <property type="match status" value="1"/>
</dbReference>
<dbReference type="GO" id="GO:0009881">
    <property type="term" value="F:photoreceptor activity"/>
    <property type="evidence" value="ECO:0007669"/>
    <property type="project" value="UniProtKB-KW"/>
</dbReference>
<dbReference type="Pfam" id="PF01590">
    <property type="entry name" value="GAF"/>
    <property type="match status" value="1"/>
</dbReference>
<dbReference type="SUPFAM" id="SSF55781">
    <property type="entry name" value="GAF domain-like"/>
    <property type="match status" value="2"/>
</dbReference>
<evidence type="ECO:0000256" key="9">
    <source>
        <dbReference type="ARBA" id="ARBA00022840"/>
    </source>
</evidence>
<dbReference type="SMART" id="SM00448">
    <property type="entry name" value="REC"/>
    <property type="match status" value="1"/>
</dbReference>
<feature type="domain" description="Phytochrome chromophore attachment site" evidence="13">
    <location>
        <begin position="150"/>
        <end position="307"/>
    </location>
</feature>
<evidence type="ECO:0000256" key="7">
    <source>
        <dbReference type="ARBA" id="ARBA00022741"/>
    </source>
</evidence>
<dbReference type="Gene3D" id="3.30.450.40">
    <property type="match status" value="1"/>
</dbReference>
<dbReference type="RefSeq" id="WP_091950482.1">
    <property type="nucleotide sequence ID" value="NZ_FOSV01000022.1"/>
</dbReference>
<evidence type="ECO:0000256" key="3">
    <source>
        <dbReference type="ARBA" id="ARBA00022543"/>
    </source>
</evidence>
<dbReference type="AlphaFoldDB" id="A0A1I4JYC3"/>
<dbReference type="Pfam" id="PF00072">
    <property type="entry name" value="Response_reg"/>
    <property type="match status" value="1"/>
</dbReference>
<dbReference type="InterPro" id="IPR043150">
    <property type="entry name" value="Phytochrome_PHY_sf"/>
</dbReference>
<dbReference type="Gene3D" id="3.40.50.2300">
    <property type="match status" value="1"/>
</dbReference>
<dbReference type="InterPro" id="IPR009219">
    <property type="entry name" value="Bactrphtchr_CheY"/>
</dbReference>
<feature type="modified residue" description="4-aspartylphosphate" evidence="12">
    <location>
        <position position="794"/>
    </location>
</feature>
<keyword evidence="10" id="KW-0157">Chromophore</keyword>
<protein>
    <recommendedName>
        <fullName evidence="2">histidine kinase</fullName>
        <ecNumber evidence="2">2.7.13.3</ecNumber>
    </recommendedName>
</protein>
<evidence type="ECO:0000256" key="10">
    <source>
        <dbReference type="ARBA" id="ARBA00022991"/>
    </source>
</evidence>
<organism evidence="15 16">
    <name type="scientific">Methylorubrum salsuginis</name>
    <dbReference type="NCBI Taxonomy" id="414703"/>
    <lineage>
        <taxon>Bacteria</taxon>
        <taxon>Pseudomonadati</taxon>
        <taxon>Pseudomonadota</taxon>
        <taxon>Alphaproteobacteria</taxon>
        <taxon>Hyphomicrobiales</taxon>
        <taxon>Methylobacteriaceae</taxon>
        <taxon>Methylorubrum</taxon>
    </lineage>
</organism>
<keyword evidence="5" id="KW-0716">Sensory transduction</keyword>
<evidence type="ECO:0000256" key="4">
    <source>
        <dbReference type="ARBA" id="ARBA00022553"/>
    </source>
</evidence>
<keyword evidence="8 15" id="KW-0418">Kinase</keyword>